<organism evidence="1 2">
    <name type="scientific">Aquamicrobium aerolatum DSM 21857</name>
    <dbReference type="NCBI Taxonomy" id="1121003"/>
    <lineage>
        <taxon>Bacteria</taxon>
        <taxon>Pseudomonadati</taxon>
        <taxon>Pseudomonadota</taxon>
        <taxon>Alphaproteobacteria</taxon>
        <taxon>Hyphomicrobiales</taxon>
        <taxon>Phyllobacteriaceae</taxon>
        <taxon>Aerobium</taxon>
    </lineage>
</organism>
<evidence type="ECO:0000313" key="1">
    <source>
        <dbReference type="EMBL" id="SFJ45083.1"/>
    </source>
</evidence>
<proteinExistence type="predicted"/>
<dbReference type="AlphaFoldDB" id="A0A1I3RET9"/>
<reference evidence="2" key="1">
    <citation type="submission" date="2016-10" db="EMBL/GenBank/DDBJ databases">
        <authorList>
            <person name="Varghese N."/>
            <person name="Submissions S."/>
        </authorList>
    </citation>
    <scope>NUCLEOTIDE SEQUENCE [LARGE SCALE GENOMIC DNA]</scope>
    <source>
        <strain evidence="2">DSM 21857</strain>
    </source>
</reference>
<protein>
    <submittedName>
        <fullName evidence="1">Uncharacterized protein</fullName>
    </submittedName>
</protein>
<accession>A0A1I3RET9</accession>
<gene>
    <name evidence="1" type="ORF">SAMN03080618_03017</name>
</gene>
<keyword evidence="2" id="KW-1185">Reference proteome</keyword>
<evidence type="ECO:0000313" key="2">
    <source>
        <dbReference type="Proteomes" id="UP000242763"/>
    </source>
</evidence>
<dbReference type="Proteomes" id="UP000242763">
    <property type="component" value="Unassembled WGS sequence"/>
</dbReference>
<dbReference type="EMBL" id="FORF01000019">
    <property type="protein sequence ID" value="SFJ45083.1"/>
    <property type="molecule type" value="Genomic_DNA"/>
</dbReference>
<sequence>MFVGGIAPFKLRLTVLKPTLRYCRGGGFGSTMDMAAVNPETCELCRRGTDLQTSFVMNRPAATG</sequence>
<name>A0A1I3RET9_9HYPH</name>